<gene>
    <name evidence="2" type="ORF">RM553_12695</name>
</gene>
<evidence type="ECO:0000256" key="1">
    <source>
        <dbReference type="SAM" id="Coils"/>
    </source>
</evidence>
<name>A0ABU3CBQ1_9FLAO</name>
<sequence>MAKRDIAEIIEWLSRNELNRLEVYNVDTEKQIEKALGYQDLKKFDTPLGYFLALAEKGIKTIQVQRKIKNGSSWRKEGCGLNFAIDTRNVAASGGQASPAATPQQFNSPSQGLNGAANFGLGLPEIMSMRSQADRFTDVKELAEELKKRNAELEADNKRLERENMRLENDIEKQSKPSAVDKLLEAFAANPEAIIGGIASLKAGQQPGLNSPQPQTPQLSDTKSQVVDTISNPGIPDEWVAAAYYVIVQHASGNKEFQKDYEKLLIKYNLIQNASNANSNG</sequence>
<feature type="coiled-coil region" evidence="1">
    <location>
        <begin position="136"/>
        <end position="177"/>
    </location>
</feature>
<evidence type="ECO:0000313" key="3">
    <source>
        <dbReference type="Proteomes" id="UP001262889"/>
    </source>
</evidence>
<reference evidence="2 3" key="1">
    <citation type="submission" date="2023-09" db="EMBL/GenBank/DDBJ databases">
        <authorList>
            <person name="Rey-Velasco X."/>
        </authorList>
    </citation>
    <scope>NUCLEOTIDE SEQUENCE [LARGE SCALE GENOMIC DNA]</scope>
    <source>
        <strain evidence="2 3">F363</strain>
    </source>
</reference>
<dbReference type="Proteomes" id="UP001262889">
    <property type="component" value="Unassembled WGS sequence"/>
</dbReference>
<dbReference type="CDD" id="cd14686">
    <property type="entry name" value="bZIP"/>
    <property type="match status" value="1"/>
</dbReference>
<evidence type="ECO:0000313" key="2">
    <source>
        <dbReference type="EMBL" id="MDT0643693.1"/>
    </source>
</evidence>
<dbReference type="RefSeq" id="WP_311535311.1">
    <property type="nucleotide sequence ID" value="NZ_JAVRHQ010000015.1"/>
</dbReference>
<accession>A0ABU3CBQ1</accession>
<keyword evidence="1" id="KW-0175">Coiled coil</keyword>
<organism evidence="2 3">
    <name type="scientific">Autumnicola tepida</name>
    <dbReference type="NCBI Taxonomy" id="3075595"/>
    <lineage>
        <taxon>Bacteria</taxon>
        <taxon>Pseudomonadati</taxon>
        <taxon>Bacteroidota</taxon>
        <taxon>Flavobacteriia</taxon>
        <taxon>Flavobacteriales</taxon>
        <taxon>Flavobacteriaceae</taxon>
        <taxon>Autumnicola</taxon>
    </lineage>
</organism>
<comment type="caution">
    <text evidence="2">The sequence shown here is derived from an EMBL/GenBank/DDBJ whole genome shotgun (WGS) entry which is preliminary data.</text>
</comment>
<keyword evidence="3" id="KW-1185">Reference proteome</keyword>
<protein>
    <submittedName>
        <fullName evidence="2">Uncharacterized protein</fullName>
    </submittedName>
</protein>
<proteinExistence type="predicted"/>
<dbReference type="EMBL" id="JAVRHQ010000015">
    <property type="protein sequence ID" value="MDT0643693.1"/>
    <property type="molecule type" value="Genomic_DNA"/>
</dbReference>